<sequence>PPKNRPSVTLHESDFLKNFKRLRSRFGLRRIHRVSPPVLPAFFFHLPGHRARSVVPSLPIGSAKVTAFFFSPKYFFKIFFPPLPFTSVPQKTTASLRLRSARLPNGMAKVRISAVPANVSRPGPQLFLQQTGNQIVFFPPAMQALNMDSFINRIT</sequence>
<evidence type="ECO:0000313" key="2">
    <source>
        <dbReference type="Proteomes" id="UP001597560"/>
    </source>
</evidence>
<comment type="caution">
    <text evidence="1">The sequence shown here is derived from an EMBL/GenBank/DDBJ whole genome shotgun (WGS) entry which is preliminary data.</text>
</comment>
<gene>
    <name evidence="1" type="ORF">ACFS6J_08860</name>
</gene>
<dbReference type="EMBL" id="JBHUPA010000005">
    <property type="protein sequence ID" value="MFD2961893.1"/>
    <property type="molecule type" value="Genomic_DNA"/>
</dbReference>
<protein>
    <submittedName>
        <fullName evidence="1">Uncharacterized protein</fullName>
    </submittedName>
</protein>
<organism evidence="1 2">
    <name type="scientific">Olivibacter jilunii</name>
    <dbReference type="NCBI Taxonomy" id="985016"/>
    <lineage>
        <taxon>Bacteria</taxon>
        <taxon>Pseudomonadati</taxon>
        <taxon>Bacteroidota</taxon>
        <taxon>Sphingobacteriia</taxon>
        <taxon>Sphingobacteriales</taxon>
        <taxon>Sphingobacteriaceae</taxon>
        <taxon>Olivibacter</taxon>
    </lineage>
</organism>
<dbReference type="Proteomes" id="UP001597560">
    <property type="component" value="Unassembled WGS sequence"/>
</dbReference>
<accession>A0ABW6B0B4</accession>
<name>A0ABW6B0B4_9SPHI</name>
<feature type="non-terminal residue" evidence="1">
    <location>
        <position position="1"/>
    </location>
</feature>
<proteinExistence type="predicted"/>
<keyword evidence="2" id="KW-1185">Reference proteome</keyword>
<evidence type="ECO:0000313" key="1">
    <source>
        <dbReference type="EMBL" id="MFD2961893.1"/>
    </source>
</evidence>
<reference evidence="2" key="1">
    <citation type="journal article" date="2019" name="Int. J. Syst. Evol. Microbiol.">
        <title>The Global Catalogue of Microorganisms (GCM) 10K type strain sequencing project: providing services to taxonomists for standard genome sequencing and annotation.</title>
        <authorList>
            <consortium name="The Broad Institute Genomics Platform"/>
            <consortium name="The Broad Institute Genome Sequencing Center for Infectious Disease"/>
            <person name="Wu L."/>
            <person name="Ma J."/>
        </authorList>
    </citation>
    <scope>NUCLEOTIDE SEQUENCE [LARGE SCALE GENOMIC DNA]</scope>
    <source>
        <strain evidence="2">KCTC 23098</strain>
    </source>
</reference>
<dbReference type="RefSeq" id="WP_377610189.1">
    <property type="nucleotide sequence ID" value="NZ_JBHUPA010000005.1"/>
</dbReference>